<accession>A0A1J1I9E8</accession>
<protein>
    <submittedName>
        <fullName evidence="1">CLUMA_CG010412, isoform A</fullName>
    </submittedName>
</protein>
<reference evidence="1 2" key="1">
    <citation type="submission" date="2015-04" db="EMBL/GenBank/DDBJ databases">
        <authorList>
            <person name="Syromyatnikov M.Y."/>
            <person name="Popov V.N."/>
        </authorList>
    </citation>
    <scope>NUCLEOTIDE SEQUENCE [LARGE SCALE GENOMIC DNA]</scope>
</reference>
<dbReference type="EMBL" id="CVRI01000045">
    <property type="protein sequence ID" value="CRK96901.1"/>
    <property type="molecule type" value="Genomic_DNA"/>
</dbReference>
<gene>
    <name evidence="1" type="ORF">CLUMA_CG010412</name>
</gene>
<organism evidence="1 2">
    <name type="scientific">Clunio marinus</name>
    <dbReference type="NCBI Taxonomy" id="568069"/>
    <lineage>
        <taxon>Eukaryota</taxon>
        <taxon>Metazoa</taxon>
        <taxon>Ecdysozoa</taxon>
        <taxon>Arthropoda</taxon>
        <taxon>Hexapoda</taxon>
        <taxon>Insecta</taxon>
        <taxon>Pterygota</taxon>
        <taxon>Neoptera</taxon>
        <taxon>Endopterygota</taxon>
        <taxon>Diptera</taxon>
        <taxon>Nematocera</taxon>
        <taxon>Chironomoidea</taxon>
        <taxon>Chironomidae</taxon>
        <taxon>Clunio</taxon>
    </lineage>
</organism>
<dbReference type="Proteomes" id="UP000183832">
    <property type="component" value="Unassembled WGS sequence"/>
</dbReference>
<sequence length="75" mass="8488">MLIFKTSESGMGKDLMKSKFVPIQDNLMFDINDGEFIETNLTFNFKVIHLFSGKIDFISPSYFDAHMGSCQAKVA</sequence>
<name>A0A1J1I9E8_9DIPT</name>
<proteinExistence type="predicted"/>
<evidence type="ECO:0000313" key="2">
    <source>
        <dbReference type="Proteomes" id="UP000183832"/>
    </source>
</evidence>
<keyword evidence="2" id="KW-1185">Reference proteome</keyword>
<dbReference type="AlphaFoldDB" id="A0A1J1I9E8"/>
<evidence type="ECO:0000313" key="1">
    <source>
        <dbReference type="EMBL" id="CRK96901.1"/>
    </source>
</evidence>